<organism evidence="4 5">
    <name type="scientific">Alkalibacterium putridalgicola</name>
    <dbReference type="NCBI Taxonomy" id="426703"/>
    <lineage>
        <taxon>Bacteria</taxon>
        <taxon>Bacillati</taxon>
        <taxon>Bacillota</taxon>
        <taxon>Bacilli</taxon>
        <taxon>Lactobacillales</taxon>
        <taxon>Carnobacteriaceae</taxon>
        <taxon>Alkalibacterium</taxon>
    </lineage>
</organism>
<accession>A0A1H7S9D4</accession>
<dbReference type="GO" id="GO:0008270">
    <property type="term" value="F:zinc ion binding"/>
    <property type="evidence" value="ECO:0007669"/>
    <property type="project" value="UniProtKB-KW"/>
</dbReference>
<dbReference type="PROSITE" id="PS50966">
    <property type="entry name" value="ZF_SWIM"/>
    <property type="match status" value="1"/>
</dbReference>
<dbReference type="Proteomes" id="UP000321425">
    <property type="component" value="Unassembled WGS sequence"/>
</dbReference>
<gene>
    <name evidence="3" type="ORF">APU01nite_11430</name>
    <name evidence="4" type="ORF">SAMN04488100_10754</name>
</gene>
<protein>
    <submittedName>
        <fullName evidence="4">SWIM zinc finger</fullName>
    </submittedName>
</protein>
<keyword evidence="1" id="KW-0863">Zinc-finger</keyword>
<evidence type="ECO:0000313" key="3">
    <source>
        <dbReference type="EMBL" id="GEK89104.1"/>
    </source>
</evidence>
<evidence type="ECO:0000313" key="4">
    <source>
        <dbReference type="EMBL" id="SEL68899.1"/>
    </source>
</evidence>
<dbReference type="STRING" id="426703.SAMN04488100_10754"/>
<dbReference type="AlphaFoldDB" id="A0A1H7S9D4"/>
<evidence type="ECO:0000313" key="5">
    <source>
        <dbReference type="Proteomes" id="UP000198548"/>
    </source>
</evidence>
<reference evidence="4 5" key="1">
    <citation type="submission" date="2016-10" db="EMBL/GenBank/DDBJ databases">
        <authorList>
            <person name="de Groot N.N."/>
        </authorList>
    </citation>
    <scope>NUCLEOTIDE SEQUENCE [LARGE SCALE GENOMIC DNA]</scope>
    <source>
        <strain evidence="4 5">DSM 19182</strain>
    </source>
</reference>
<dbReference type="InterPro" id="IPR007527">
    <property type="entry name" value="Znf_SWIM"/>
</dbReference>
<feature type="domain" description="SWIM-type" evidence="2">
    <location>
        <begin position="48"/>
        <end position="87"/>
    </location>
</feature>
<dbReference type="Pfam" id="PF04434">
    <property type="entry name" value="SWIM"/>
    <property type="match status" value="1"/>
</dbReference>
<dbReference type="OrthoDB" id="9760715at2"/>
<keyword evidence="6" id="KW-1185">Reference proteome</keyword>
<name>A0A1H7S9D4_9LACT</name>
<evidence type="ECO:0000313" key="6">
    <source>
        <dbReference type="Proteomes" id="UP000321425"/>
    </source>
</evidence>
<keyword evidence="1" id="KW-0862">Zinc</keyword>
<dbReference type="EMBL" id="FOBL01000007">
    <property type="protein sequence ID" value="SEL68899.1"/>
    <property type="molecule type" value="Genomic_DNA"/>
</dbReference>
<evidence type="ECO:0000259" key="2">
    <source>
        <dbReference type="PROSITE" id="PS50966"/>
    </source>
</evidence>
<reference evidence="3 6" key="2">
    <citation type="submission" date="2019-07" db="EMBL/GenBank/DDBJ databases">
        <title>Whole genome shotgun sequence of Alkalibacterium putridalgicola NBRC 103243.</title>
        <authorList>
            <person name="Hosoyama A."/>
            <person name="Uohara A."/>
            <person name="Ohji S."/>
            <person name="Ichikawa N."/>
        </authorList>
    </citation>
    <scope>NUCLEOTIDE SEQUENCE [LARGE SCALE GENOMIC DNA]</scope>
    <source>
        <strain evidence="3 6">NBRC 103243</strain>
    </source>
</reference>
<dbReference type="EMBL" id="BJUX01000010">
    <property type="protein sequence ID" value="GEK89104.1"/>
    <property type="molecule type" value="Genomic_DNA"/>
</dbReference>
<dbReference type="RefSeq" id="WP_091487313.1">
    <property type="nucleotide sequence ID" value="NZ_BJUX01000010.1"/>
</dbReference>
<sequence>MKLTAFETEIDSKILDRGLDYFKRDKILDVKKNDDRHYTFTVEGTKPYTVTVTFAEDLNTITHALCDCPYDKGPFCKHQAAAFYHLSVSLGLKGMGINDTNLRLSLSRLYKNELIELLVEMAMKYPSEQEYFLMKHAKYRLYPDLRYLKMTFVKKIEFYLNGRDDLTSYTLMDVTDDLAQVVDIAREIDELVLFFNTQLFFYTEVLMIKEYTQDQFGSIDALLTYILFEMQQRLDQHSFITSAKKSNIVVTLEMTLDHKLYDTHMQKSVQLIDAFKDYLEEDLPRKKYIALINKKIDICNQMGDGTNYKELEQLKQYVEQWYGG</sequence>
<dbReference type="Proteomes" id="UP000198548">
    <property type="component" value="Unassembled WGS sequence"/>
</dbReference>
<keyword evidence="1" id="KW-0479">Metal-binding</keyword>
<proteinExistence type="predicted"/>
<evidence type="ECO:0000256" key="1">
    <source>
        <dbReference type="PROSITE-ProRule" id="PRU00325"/>
    </source>
</evidence>